<reference evidence="16 17" key="1">
    <citation type="journal article" date="2019" name="Sci. Rep.">
        <title>Comparative genomics of chytrid fungi reveal insights into the obligate biotrophic and pathogenic lifestyle of Synchytrium endobioticum.</title>
        <authorList>
            <person name="van de Vossenberg B.T.L.H."/>
            <person name="Warris S."/>
            <person name="Nguyen H.D.T."/>
            <person name="van Gent-Pelzer M.P.E."/>
            <person name="Joly D.L."/>
            <person name="van de Geest H.C."/>
            <person name="Bonants P.J.M."/>
            <person name="Smith D.S."/>
            <person name="Levesque C.A."/>
            <person name="van der Lee T.A.J."/>
        </authorList>
    </citation>
    <scope>NUCLEOTIDE SEQUENCE [LARGE SCALE GENOMIC DNA]</scope>
    <source>
        <strain evidence="16 17">CBS 675.73</strain>
    </source>
</reference>
<dbReference type="PANTHER" id="PTHR10277:SF48">
    <property type="entry name" value="HOMOCITRATE SYNTHASE, CYTOSOLIC ISOZYME-RELATED"/>
    <property type="match status" value="1"/>
</dbReference>
<dbReference type="HAMAP" id="MF_02222">
    <property type="entry name" value="Homocitr_synth_fung_arch"/>
    <property type="match status" value="1"/>
</dbReference>
<feature type="compositionally biased region" description="Low complexity" evidence="14">
    <location>
        <begin position="34"/>
        <end position="53"/>
    </location>
</feature>
<evidence type="ECO:0000256" key="13">
    <source>
        <dbReference type="RuleBase" id="RU003523"/>
    </source>
</evidence>
<gene>
    <name evidence="16" type="ORF">CcCBS67573_g03045</name>
</gene>
<feature type="domain" description="Pyruvate carboxyltransferase" evidence="15">
    <location>
        <begin position="72"/>
        <end position="325"/>
    </location>
</feature>
<dbReference type="Gene3D" id="3.20.20.70">
    <property type="entry name" value="Aldolase class I"/>
    <property type="match status" value="1"/>
</dbReference>
<comment type="cofactor">
    <cofactor evidence="2">
        <name>Mg(2+)</name>
        <dbReference type="ChEBI" id="CHEBI:18420"/>
    </cofactor>
</comment>
<keyword evidence="11" id="KW-0464">Manganese</keyword>
<keyword evidence="9" id="KW-0460">Magnesium</keyword>
<evidence type="ECO:0000256" key="11">
    <source>
        <dbReference type="ARBA" id="ARBA00023211"/>
    </source>
</evidence>
<dbReference type="STRING" id="246404.A0A507FGZ2"/>
<dbReference type="Pfam" id="PF00682">
    <property type="entry name" value="HMGL-like"/>
    <property type="match status" value="1"/>
</dbReference>
<name>A0A507FGZ2_9FUNG</name>
<dbReference type="PROSITE" id="PS50991">
    <property type="entry name" value="PYR_CT"/>
    <property type="match status" value="1"/>
</dbReference>
<proteinExistence type="inferred from homology"/>
<dbReference type="Pfam" id="PF22617">
    <property type="entry name" value="HCS_D2"/>
    <property type="match status" value="1"/>
</dbReference>
<dbReference type="GO" id="GO:0019878">
    <property type="term" value="P:lysine biosynthetic process via aminoadipic acid"/>
    <property type="evidence" value="ECO:0007669"/>
    <property type="project" value="UniProtKB-UniPathway"/>
</dbReference>
<feature type="region of interest" description="Disordered" evidence="14">
    <location>
        <begin position="1"/>
        <end position="59"/>
    </location>
</feature>
<keyword evidence="10" id="KW-0457">Lysine biosynthesis</keyword>
<evidence type="ECO:0000256" key="12">
    <source>
        <dbReference type="ARBA" id="ARBA00048363"/>
    </source>
</evidence>
<evidence type="ECO:0000256" key="3">
    <source>
        <dbReference type="ARBA" id="ARBA00004755"/>
    </source>
</evidence>
<dbReference type="AlphaFoldDB" id="A0A507FGZ2"/>
<dbReference type="InterPro" id="IPR054691">
    <property type="entry name" value="LeuA/HCS_post-cat"/>
</dbReference>
<evidence type="ECO:0000313" key="16">
    <source>
        <dbReference type="EMBL" id="TPX75671.1"/>
    </source>
</evidence>
<dbReference type="CDD" id="cd07948">
    <property type="entry name" value="DRE_TIM_HCS"/>
    <property type="match status" value="1"/>
</dbReference>
<dbReference type="NCBIfam" id="TIGR02146">
    <property type="entry name" value="LysS_fung_arch"/>
    <property type="match status" value="1"/>
</dbReference>
<dbReference type="Proteomes" id="UP000320333">
    <property type="component" value="Unassembled WGS sequence"/>
</dbReference>
<evidence type="ECO:0000256" key="2">
    <source>
        <dbReference type="ARBA" id="ARBA00001946"/>
    </source>
</evidence>
<dbReference type="PROSITE" id="PS00816">
    <property type="entry name" value="AIPM_HOMOCIT_SYNTH_2"/>
    <property type="match status" value="1"/>
</dbReference>
<dbReference type="GO" id="GO:0005739">
    <property type="term" value="C:mitochondrion"/>
    <property type="evidence" value="ECO:0007669"/>
    <property type="project" value="TreeGrafter"/>
</dbReference>
<comment type="similarity">
    <text evidence="4">Belongs to the alpha-IPM synthase/homocitrate synthase family. Homocitrate synthase LYS20/LYS21 subfamily.</text>
</comment>
<evidence type="ECO:0000256" key="1">
    <source>
        <dbReference type="ARBA" id="ARBA00001936"/>
    </source>
</evidence>
<dbReference type="OrthoDB" id="2015253at2759"/>
<dbReference type="InterPro" id="IPR000891">
    <property type="entry name" value="PYR_CT"/>
</dbReference>
<dbReference type="GO" id="GO:0046872">
    <property type="term" value="F:metal ion binding"/>
    <property type="evidence" value="ECO:0007669"/>
    <property type="project" value="UniProtKB-KW"/>
</dbReference>
<comment type="cofactor">
    <cofactor evidence="1">
        <name>Mn(2+)</name>
        <dbReference type="ChEBI" id="CHEBI:29035"/>
    </cofactor>
</comment>
<dbReference type="InterPro" id="IPR002034">
    <property type="entry name" value="AIPM/Hcit_synth_CS"/>
</dbReference>
<evidence type="ECO:0000256" key="9">
    <source>
        <dbReference type="ARBA" id="ARBA00022842"/>
    </source>
</evidence>
<evidence type="ECO:0000256" key="10">
    <source>
        <dbReference type="ARBA" id="ARBA00023154"/>
    </source>
</evidence>
<comment type="pathway">
    <text evidence="3">Amino-acid biosynthesis; L-lysine biosynthesis via AAA pathway; L-alpha-aminoadipate from 2-oxoglutarate: step 1/5.</text>
</comment>
<dbReference type="FunFam" id="1.10.238.260:FF:000002">
    <property type="entry name" value="Homocitrate synthase, mitochondrial"/>
    <property type="match status" value="1"/>
</dbReference>
<evidence type="ECO:0000256" key="14">
    <source>
        <dbReference type="SAM" id="MobiDB-lite"/>
    </source>
</evidence>
<dbReference type="UniPathway" id="UPA00033">
    <property type="reaction ID" value="UER00028"/>
</dbReference>
<dbReference type="GO" id="GO:0004410">
    <property type="term" value="F:homocitrate synthase activity"/>
    <property type="evidence" value="ECO:0007669"/>
    <property type="project" value="UniProtKB-EC"/>
</dbReference>
<keyword evidence="7 13" id="KW-0808">Transferase</keyword>
<evidence type="ECO:0000259" key="15">
    <source>
        <dbReference type="PROSITE" id="PS50991"/>
    </source>
</evidence>
<dbReference type="InterPro" id="IPR011872">
    <property type="entry name" value="Homocitrate_synth"/>
</dbReference>
<dbReference type="PROSITE" id="PS00815">
    <property type="entry name" value="AIPM_HOMOCIT_SYNTH_1"/>
    <property type="match status" value="1"/>
</dbReference>
<protein>
    <recommendedName>
        <fullName evidence="5">homocitrate synthase</fullName>
        <ecNumber evidence="5">2.3.3.14</ecNumber>
    </recommendedName>
</protein>
<dbReference type="EC" id="2.3.3.14" evidence="5"/>
<evidence type="ECO:0000256" key="8">
    <source>
        <dbReference type="ARBA" id="ARBA00022723"/>
    </source>
</evidence>
<feature type="compositionally biased region" description="Polar residues" evidence="14">
    <location>
        <begin position="12"/>
        <end position="25"/>
    </location>
</feature>
<keyword evidence="6" id="KW-0028">Amino-acid biosynthesis</keyword>
<dbReference type="FunFam" id="3.20.20.70:FF:000032">
    <property type="entry name" value="Homocitrate synthase, mitochondrial"/>
    <property type="match status" value="1"/>
</dbReference>
<evidence type="ECO:0000256" key="7">
    <source>
        <dbReference type="ARBA" id="ARBA00022679"/>
    </source>
</evidence>
<dbReference type="InterPro" id="IPR050073">
    <property type="entry name" value="2-IPM_HCS-like"/>
</dbReference>
<dbReference type="EMBL" id="QEAP01000072">
    <property type="protein sequence ID" value="TPX75671.1"/>
    <property type="molecule type" value="Genomic_DNA"/>
</dbReference>
<evidence type="ECO:0000313" key="17">
    <source>
        <dbReference type="Proteomes" id="UP000320333"/>
    </source>
</evidence>
<evidence type="ECO:0000256" key="6">
    <source>
        <dbReference type="ARBA" id="ARBA00022605"/>
    </source>
</evidence>
<keyword evidence="17" id="KW-1185">Reference proteome</keyword>
<dbReference type="InterPro" id="IPR013785">
    <property type="entry name" value="Aldolase_TIM"/>
</dbReference>
<keyword evidence="8" id="KW-0479">Metal-binding</keyword>
<evidence type="ECO:0000256" key="5">
    <source>
        <dbReference type="ARBA" id="ARBA00012974"/>
    </source>
</evidence>
<accession>A0A507FGZ2</accession>
<comment type="caution">
    <text evidence="16">The sequence shown here is derived from an EMBL/GenBank/DDBJ whole genome shotgun (WGS) entry which is preliminary data.</text>
</comment>
<dbReference type="SUPFAM" id="SSF51569">
    <property type="entry name" value="Aldolase"/>
    <property type="match status" value="1"/>
</dbReference>
<comment type="catalytic activity">
    <reaction evidence="12">
        <text>acetyl-CoA + 2-oxoglutarate + H2O = (2R)-homocitrate + CoA + H(+)</text>
        <dbReference type="Rhea" id="RHEA:12929"/>
        <dbReference type="ChEBI" id="CHEBI:15377"/>
        <dbReference type="ChEBI" id="CHEBI:15378"/>
        <dbReference type="ChEBI" id="CHEBI:16810"/>
        <dbReference type="ChEBI" id="CHEBI:57287"/>
        <dbReference type="ChEBI" id="CHEBI:57288"/>
        <dbReference type="ChEBI" id="CHEBI:58884"/>
        <dbReference type="EC" id="2.3.3.14"/>
    </reaction>
    <physiologicalReaction direction="left-to-right" evidence="12">
        <dbReference type="Rhea" id="RHEA:12930"/>
    </physiologicalReaction>
</comment>
<evidence type="ECO:0000256" key="4">
    <source>
        <dbReference type="ARBA" id="ARBA00006361"/>
    </source>
</evidence>
<sequence length="449" mass="49416">MPKAETQKRSKQSSASNPNTASAGSAGTHVANGTSSADTAAAAARPQTQPQRDTGAIYKPKFSDSLSRVNNFSIIESTLREGEQFGNAFFTTQDKIRIAKALDDFGVEYIEITSPAASEQSRQDCITICNLGLKAKILTHVRCHMDDARIAVETGVDGLDVVIGTSSYLREFSHGKDMDYIIKQATEVIQFIKSKGLEVRFSSEDSFRSDLVDLLNLYKTVDRLGVDRVGIADTVGCANPRQVYELVKTLRNVVSCDIECHFHDDTGCAIANAYAALEAGATHIDTSVLGIGERNGITPLGGLCARMYVADKEYVMEKYDLPKLREVENLVAEIVQIQVPFNNYITGYCAFTHKAGIHAKAILNNPSTYEILRPDDFGMTRYVSIGHRLTGWNAVKNRVQQLDLRLSDDEVKEVTAQIKQLADLKPLGIEEVDTLLRVFHAKINTPLMD</sequence>
<dbReference type="Gene3D" id="1.10.238.260">
    <property type="match status" value="1"/>
</dbReference>
<organism evidence="16 17">
    <name type="scientific">Chytriomyces confervae</name>
    <dbReference type="NCBI Taxonomy" id="246404"/>
    <lineage>
        <taxon>Eukaryota</taxon>
        <taxon>Fungi</taxon>
        <taxon>Fungi incertae sedis</taxon>
        <taxon>Chytridiomycota</taxon>
        <taxon>Chytridiomycota incertae sedis</taxon>
        <taxon>Chytridiomycetes</taxon>
        <taxon>Chytridiales</taxon>
        <taxon>Chytriomycetaceae</taxon>
        <taxon>Chytriomyces</taxon>
    </lineage>
</organism>
<dbReference type="InterPro" id="IPR048253">
    <property type="entry name" value="DRE_TIM_HCS_fun_bact"/>
</dbReference>
<dbReference type="PANTHER" id="PTHR10277">
    <property type="entry name" value="HOMOCITRATE SYNTHASE-RELATED"/>
    <property type="match status" value="1"/>
</dbReference>